<proteinExistence type="predicted"/>
<organism evidence="1 2">
    <name type="scientific">Candidatus Magasanikbacteria bacterium RIFCSPLOWO2_01_FULL_40_15</name>
    <dbReference type="NCBI Taxonomy" id="1798686"/>
    <lineage>
        <taxon>Bacteria</taxon>
        <taxon>Candidatus Magasanikiibacteriota</taxon>
    </lineage>
</organism>
<gene>
    <name evidence="1" type="ORF">A2983_04635</name>
</gene>
<comment type="caution">
    <text evidence="1">The sequence shown here is derived from an EMBL/GenBank/DDBJ whole genome shotgun (WGS) entry which is preliminary data.</text>
</comment>
<protein>
    <submittedName>
        <fullName evidence="1">Uncharacterized protein</fullName>
    </submittedName>
</protein>
<dbReference type="Proteomes" id="UP000177040">
    <property type="component" value="Unassembled WGS sequence"/>
</dbReference>
<evidence type="ECO:0000313" key="2">
    <source>
        <dbReference type="Proteomes" id="UP000177040"/>
    </source>
</evidence>
<reference evidence="1 2" key="1">
    <citation type="journal article" date="2016" name="Nat. Commun.">
        <title>Thousands of microbial genomes shed light on interconnected biogeochemical processes in an aquifer system.</title>
        <authorList>
            <person name="Anantharaman K."/>
            <person name="Brown C.T."/>
            <person name="Hug L.A."/>
            <person name="Sharon I."/>
            <person name="Castelle C.J."/>
            <person name="Probst A.J."/>
            <person name="Thomas B.C."/>
            <person name="Singh A."/>
            <person name="Wilkins M.J."/>
            <person name="Karaoz U."/>
            <person name="Brodie E.L."/>
            <person name="Williams K.H."/>
            <person name="Hubbard S.S."/>
            <person name="Banfield J.F."/>
        </authorList>
    </citation>
    <scope>NUCLEOTIDE SEQUENCE [LARGE SCALE GENOMIC DNA]</scope>
</reference>
<dbReference type="EMBL" id="MFQH01000003">
    <property type="protein sequence ID" value="OGH78751.1"/>
    <property type="molecule type" value="Genomic_DNA"/>
</dbReference>
<dbReference type="AlphaFoldDB" id="A0A1F6N4E2"/>
<evidence type="ECO:0000313" key="1">
    <source>
        <dbReference type="EMBL" id="OGH78751.1"/>
    </source>
</evidence>
<accession>A0A1F6N4E2</accession>
<sequence length="580" mass="65882">MTPTASLWKGSPANYPDCSHEARDQGPTTAFHFLEISGEKIKALTNQSKNIILSPVLTFMSESSLLEDVGKIKSAIWAKRPIFGGILDRHGTDSLSDYAKDFLDINSLPVYLENRRGELYVVVHEMVTARLNKTVADELITQLEKFPFVSTTDHHGIVDHPYWINSNITTALPLSEAQNEILKYIPVFSFASVSLNNASAYPRGILLHGKSEVEEMIRLPFLPDKNKMSVVYATRSFDQSDIDRSYEYLNNSITKGELSVERANELKDFIHKNIAIPEILKCKKLSEQITKINYSIWPKFFHTAQTKPGEGKYGAPADLIYIEIEKIITELLTRFHLKNHDSLIYRTLFDANCQQFAKQYFNGLAGSFSLENKWGTYFFWGLDEKLRRVELELINGHLVSEKAKIFLPFTPEAIEDALLKEKIFPNMFLCYIITAFYYGLKCLGGFSQVHDLTVIKKAWQSYLREIGEGVEIDAIEPVQTMELSGGGVVLSYQEICDNCGLIPATGIDMYLDRRDTSFEKYLKLSKQVTLMDMMTVMLPEIYTVLYSAPARDEYLAHLSASAIMKATGVEDILRNYFKSL</sequence>
<name>A0A1F6N4E2_9BACT</name>